<dbReference type="InterPro" id="IPR008979">
    <property type="entry name" value="Galactose-bd-like_sf"/>
</dbReference>
<dbReference type="SUPFAM" id="SSF49303">
    <property type="entry name" value="beta-Galactosidase/glucuronidase domain"/>
    <property type="match status" value="1"/>
</dbReference>
<dbReference type="InterPro" id="IPR050887">
    <property type="entry name" value="Beta-mannosidase_GH2"/>
</dbReference>
<sequence length="707" mass="79046">MELGGRWVATEANDDVRRFGIGLDSDDSSWLEVEVPGHWQQTPEFANSDGPLMYRHRFESAPPAEGRRRWITFDGVFYQADAWLDGAYLGDPEGYFFPHSFDVTQLARIGEEHVLAVEVACSPQHGARSNITGVLQSSDVVPTGWNPGGLWRSVRMYDTGPVRIDRLRVLCRDADVRRAHVRITAQLDSLAPHEIVVRTRRDGQVVDEHTSAVATGRNELEWTIDIRDPDLWWPRELGDQPLTVLTVEIEVDGERSDERMRRIGLRQIEWNNWICSVNGERLFLRGTNLTPITVGLADTTDELIERDLDHVLALGLNTIRVRGHISRRCLYDRADELGLLILQDFPLERTHARSVRSRAVDQATATVDSLGHHPSIASWTAHNEPTNADRSANAGWRGRLRRVAAQQLPSWNKSVLDRWVKRSFERADDSRTTVAHSGVLPHLPQLDGTDSHLWFGWRHGDASGLAKQAKLLPSTVRFVSEFGSDSVPESTPFIDEAAKGSWPDVDWDALEADHGYQRAIFDELLPPDTFPSFDEWRHTTQLYQSHVLKVQIETLRRLKYRPTGGFCFSHLADAMPAISSSVLDHERIPKDAYETVRLACAPVIVVADQLPDWINPGDALSVDVHLVNDRRVAIDDASVSAVVSWAGGSTTFRFGGPVQPDEVAKVGTLDMVVPDTLGELAIEIVASDPTGALAHNRYTTAVTIPPE</sequence>
<dbReference type="SUPFAM" id="SSF49785">
    <property type="entry name" value="Galactose-binding domain-like"/>
    <property type="match status" value="1"/>
</dbReference>
<gene>
    <name evidence="8" type="ORF">YM304_07510</name>
</gene>
<evidence type="ECO:0000256" key="3">
    <source>
        <dbReference type="ARBA" id="ARBA00012754"/>
    </source>
</evidence>
<evidence type="ECO:0000256" key="4">
    <source>
        <dbReference type="ARBA" id="ARBA00022801"/>
    </source>
</evidence>
<dbReference type="Proteomes" id="UP000011863">
    <property type="component" value="Chromosome"/>
</dbReference>
<dbReference type="InterPro" id="IPR006102">
    <property type="entry name" value="Ig-like_GH2"/>
</dbReference>
<dbReference type="KEGG" id="aym:YM304_07510"/>
<dbReference type="PANTHER" id="PTHR43730:SF1">
    <property type="entry name" value="BETA-MANNOSIDASE"/>
    <property type="match status" value="1"/>
</dbReference>
<keyword evidence="4 8" id="KW-0378">Hydrolase</keyword>
<feature type="domain" description="Glycoside hydrolase family 2 immunoglobulin-like beta-sandwich" evidence="6">
    <location>
        <begin position="164"/>
        <end position="266"/>
    </location>
</feature>
<dbReference type="OrthoDB" id="9762066at2"/>
<dbReference type="GO" id="GO:0004567">
    <property type="term" value="F:beta-mannosidase activity"/>
    <property type="evidence" value="ECO:0007669"/>
    <property type="project" value="UniProtKB-EC"/>
</dbReference>
<dbReference type="InterPro" id="IPR017853">
    <property type="entry name" value="GH"/>
</dbReference>
<dbReference type="Pfam" id="PF22666">
    <property type="entry name" value="Glyco_hydro_2_N2"/>
    <property type="match status" value="1"/>
</dbReference>
<dbReference type="AlphaFoldDB" id="A0A6C7E7B4"/>
<comment type="similarity">
    <text evidence="2">Belongs to the glycosyl hydrolase 2 family.</text>
</comment>
<protein>
    <recommendedName>
        <fullName evidence="3">beta-mannosidase</fullName>
        <ecNumber evidence="3">3.2.1.25</ecNumber>
    </recommendedName>
</protein>
<evidence type="ECO:0000313" key="8">
    <source>
        <dbReference type="EMBL" id="BAN01065.1"/>
    </source>
</evidence>
<comment type="catalytic activity">
    <reaction evidence="1">
        <text>Hydrolysis of terminal, non-reducing beta-D-mannose residues in beta-D-mannosides.</text>
        <dbReference type="EC" id="3.2.1.25"/>
    </reaction>
</comment>
<dbReference type="GO" id="GO:0005975">
    <property type="term" value="P:carbohydrate metabolic process"/>
    <property type="evidence" value="ECO:0007669"/>
    <property type="project" value="InterPro"/>
</dbReference>
<accession>A0A6C7E7B4</accession>
<dbReference type="InterPro" id="IPR036156">
    <property type="entry name" value="Beta-gal/glucu_dom_sf"/>
</dbReference>
<organism evidence="8 9">
    <name type="scientific">Ilumatobacter coccineus (strain NBRC 103263 / KCTC 29153 / YM16-304)</name>
    <dbReference type="NCBI Taxonomy" id="1313172"/>
    <lineage>
        <taxon>Bacteria</taxon>
        <taxon>Bacillati</taxon>
        <taxon>Actinomycetota</taxon>
        <taxon>Acidimicrobiia</taxon>
        <taxon>Acidimicrobiales</taxon>
        <taxon>Ilumatobacteraceae</taxon>
        <taxon>Ilumatobacter</taxon>
    </lineage>
</organism>
<reference evidence="8 9" key="1">
    <citation type="journal article" date="2013" name="Int. J. Syst. Evol. Microbiol.">
        <title>Ilumatobacter nonamiense sp. nov. and Ilumatobacter coccineum sp. nov., isolated from seashore sand.</title>
        <authorList>
            <person name="Matsumoto A."/>
            <person name="Kasai H."/>
            <person name="Matsuo Y."/>
            <person name="Shizuri Y."/>
            <person name="Ichikawa N."/>
            <person name="Fujita N."/>
            <person name="Omura S."/>
            <person name="Takahashi Y."/>
        </authorList>
    </citation>
    <scope>NUCLEOTIDE SEQUENCE [LARGE SCALE GENOMIC DNA]</scope>
    <source>
        <strain evidence="9">NBRC 103263 / KCTC 29153 / YM16-304</strain>
    </source>
</reference>
<dbReference type="SUPFAM" id="SSF51445">
    <property type="entry name" value="(Trans)glycosidases"/>
    <property type="match status" value="1"/>
</dbReference>
<evidence type="ECO:0000259" key="7">
    <source>
        <dbReference type="Pfam" id="PF22666"/>
    </source>
</evidence>
<name>A0A6C7E7B4_ILUCY</name>
<dbReference type="PANTHER" id="PTHR43730">
    <property type="entry name" value="BETA-MANNOSIDASE"/>
    <property type="match status" value="1"/>
</dbReference>
<proteinExistence type="inferred from homology"/>
<dbReference type="Gene3D" id="2.60.40.10">
    <property type="entry name" value="Immunoglobulins"/>
    <property type="match status" value="1"/>
</dbReference>
<dbReference type="Gene3D" id="2.60.120.260">
    <property type="entry name" value="Galactose-binding domain-like"/>
    <property type="match status" value="1"/>
</dbReference>
<dbReference type="GO" id="GO:0006516">
    <property type="term" value="P:glycoprotein catabolic process"/>
    <property type="evidence" value="ECO:0007669"/>
    <property type="project" value="TreeGrafter"/>
</dbReference>
<evidence type="ECO:0000256" key="1">
    <source>
        <dbReference type="ARBA" id="ARBA00000829"/>
    </source>
</evidence>
<keyword evidence="5 8" id="KW-0326">Glycosidase</keyword>
<dbReference type="EC" id="3.2.1.25" evidence="3"/>
<keyword evidence="9" id="KW-1185">Reference proteome</keyword>
<dbReference type="Gene3D" id="3.20.20.80">
    <property type="entry name" value="Glycosidases"/>
    <property type="match status" value="1"/>
</dbReference>
<evidence type="ECO:0000256" key="2">
    <source>
        <dbReference type="ARBA" id="ARBA00007401"/>
    </source>
</evidence>
<dbReference type="Pfam" id="PF00703">
    <property type="entry name" value="Glyco_hydro_2"/>
    <property type="match status" value="1"/>
</dbReference>
<dbReference type="InterPro" id="IPR013783">
    <property type="entry name" value="Ig-like_fold"/>
</dbReference>
<dbReference type="RefSeq" id="WP_015440313.1">
    <property type="nucleotide sequence ID" value="NC_020520.1"/>
</dbReference>
<dbReference type="EMBL" id="AP012057">
    <property type="protein sequence ID" value="BAN01065.1"/>
    <property type="molecule type" value="Genomic_DNA"/>
</dbReference>
<evidence type="ECO:0000256" key="5">
    <source>
        <dbReference type="ARBA" id="ARBA00023295"/>
    </source>
</evidence>
<dbReference type="InterPro" id="IPR054593">
    <property type="entry name" value="Beta-mannosidase-like_N2"/>
</dbReference>
<evidence type="ECO:0000313" key="9">
    <source>
        <dbReference type="Proteomes" id="UP000011863"/>
    </source>
</evidence>
<evidence type="ECO:0000259" key="6">
    <source>
        <dbReference type="Pfam" id="PF00703"/>
    </source>
</evidence>
<feature type="domain" description="Beta-mannosidase-like galactose-binding" evidence="7">
    <location>
        <begin position="53"/>
        <end position="127"/>
    </location>
</feature>